<accession>A0A812CCI2</accession>
<dbReference type="EMBL" id="CAHIKZ030001398">
    <property type="protein sequence ID" value="CAE1262777.1"/>
    <property type="molecule type" value="Genomic_DNA"/>
</dbReference>
<dbReference type="InterPro" id="IPR029417">
    <property type="entry name" value="FAM227"/>
</dbReference>
<dbReference type="AlphaFoldDB" id="A0A812CCI2"/>
<proteinExistence type="inferred from homology"/>
<protein>
    <submittedName>
        <fullName evidence="3">Uncharacterized protein</fullName>
    </submittedName>
</protein>
<evidence type="ECO:0000313" key="3">
    <source>
        <dbReference type="EMBL" id="CAE1262777.1"/>
    </source>
</evidence>
<comment type="caution">
    <text evidence="3">The sequence shown here is derived from an EMBL/GenBank/DDBJ whole genome shotgun (WGS) entry which is preliminary data.</text>
</comment>
<organism evidence="3 4">
    <name type="scientific">Acanthosepion pharaonis</name>
    <name type="common">Pharaoh cuttlefish</name>
    <name type="synonym">Sepia pharaonis</name>
    <dbReference type="NCBI Taxonomy" id="158019"/>
    <lineage>
        <taxon>Eukaryota</taxon>
        <taxon>Metazoa</taxon>
        <taxon>Spiralia</taxon>
        <taxon>Lophotrochozoa</taxon>
        <taxon>Mollusca</taxon>
        <taxon>Cephalopoda</taxon>
        <taxon>Coleoidea</taxon>
        <taxon>Decapodiformes</taxon>
        <taxon>Sepiida</taxon>
        <taxon>Sepiina</taxon>
        <taxon>Sepiidae</taxon>
        <taxon>Acanthosepion</taxon>
    </lineage>
</organism>
<dbReference type="OrthoDB" id="192208at2759"/>
<evidence type="ECO:0000256" key="2">
    <source>
        <dbReference type="SAM" id="MobiDB-lite"/>
    </source>
</evidence>
<comment type="similarity">
    <text evidence="1">Belongs to the FAM227 family.</text>
</comment>
<dbReference type="PANTHER" id="PTHR33560:SF1">
    <property type="entry name" value="PROTEIN FAM227A"/>
    <property type="match status" value="1"/>
</dbReference>
<dbReference type="Proteomes" id="UP000597762">
    <property type="component" value="Unassembled WGS sequence"/>
</dbReference>
<evidence type="ECO:0000313" key="4">
    <source>
        <dbReference type="Proteomes" id="UP000597762"/>
    </source>
</evidence>
<feature type="compositionally biased region" description="Basic and acidic residues" evidence="2">
    <location>
        <begin position="312"/>
        <end position="321"/>
    </location>
</feature>
<reference evidence="3" key="1">
    <citation type="submission" date="2021-01" db="EMBL/GenBank/DDBJ databases">
        <authorList>
            <person name="Li R."/>
            <person name="Bekaert M."/>
        </authorList>
    </citation>
    <scope>NUCLEOTIDE SEQUENCE</scope>
    <source>
        <strain evidence="3">Farmed</strain>
    </source>
</reference>
<keyword evidence="4" id="KW-1185">Reference proteome</keyword>
<gene>
    <name evidence="3" type="ORF">SPHA_33387</name>
</gene>
<feature type="region of interest" description="Disordered" evidence="2">
    <location>
        <begin position="310"/>
        <end position="333"/>
    </location>
</feature>
<dbReference type="PANTHER" id="PTHR33560">
    <property type="entry name" value="PROTEIN FAM227B"/>
    <property type="match status" value="1"/>
</dbReference>
<name>A0A812CCI2_ACAPH</name>
<sequence>MDELLNRKSIAVQIVKDKEVETEDEIKQRQTLRKEIANIKYPLIIGNLDKLNSQMCQMERNMWSPCPLVYDENNIENQLNGRITGAICHTQKINDTSSSIYSWLAKSAEPNSLKRNDGPKFIETYQCPSFDENDQTPLPHNVCPKGMLAKALKAQYSPCRVPFRPTFDKLLYSSTCQDILTDIFWHLFLSHFHSIPKVQMNLFHRVAKNYVTLIQLARDTYFTDSFFRELPFLMPQAIYAAFLHCFTDSSHHFDSTFKETIINLVWLWMTGITPSPGIWKMWNCKLLEADNMIMSESKFERKKSRTWNFQETKNDQNLRRDSRNKKPSATKDDIQSSLMLDNEIPSDNFQSHFTRNEDFVRAKTNTKEPNQLSTFEKSKKPNTKLVKTVFNINESCPLVQHFLRIQNAELHAGSVNRIRRTQIESSQPKTD</sequence>
<dbReference type="Pfam" id="PF14922">
    <property type="entry name" value="FWWh"/>
    <property type="match status" value="1"/>
</dbReference>
<evidence type="ECO:0000256" key="1">
    <source>
        <dbReference type="ARBA" id="ARBA00008666"/>
    </source>
</evidence>